<dbReference type="GO" id="GO:0008176">
    <property type="term" value="F:tRNA (guanine(46)-N7)-methyltransferase activity"/>
    <property type="evidence" value="ECO:0007669"/>
    <property type="project" value="UniProtKB-EC"/>
</dbReference>
<dbReference type="Gene3D" id="3.40.50.150">
    <property type="entry name" value="Vaccinia Virus protein VP39"/>
    <property type="match status" value="1"/>
</dbReference>
<reference evidence="8 9" key="1">
    <citation type="journal article" date="2013" name="Genome Announc.">
        <title>Draft Genome Sequence of Psychrobacter aquaticus Strain CMS 56T, Isolated from a Cyanobacterial Mat Sample Collected from Water Bodies in the McMurdo Dry Valley Region of Antarctica.</title>
        <authorList>
            <person name="Reddy G.S."/>
            <person name="Ara S."/>
            <person name="Singh A."/>
            <person name="Kumar Pinnaka A."/>
            <person name="Shivaji S."/>
        </authorList>
    </citation>
    <scope>NUCLEOTIDE SEQUENCE [LARGE SCALE GENOMIC DNA]</scope>
    <source>
        <strain evidence="8 9">CMS 56</strain>
    </source>
</reference>
<dbReference type="PANTHER" id="PTHR23417">
    <property type="entry name" value="3-DEOXY-D-MANNO-OCTULOSONIC-ACID TRANSFERASE/TRNA GUANINE-N 7 - -METHYLTRANSFERASE"/>
    <property type="match status" value="1"/>
</dbReference>
<evidence type="ECO:0000313" key="9">
    <source>
        <dbReference type="Proteomes" id="UP000016761"/>
    </source>
</evidence>
<organism evidence="8 9">
    <name type="scientific">Psychrobacter aquaticus CMS 56</name>
    <dbReference type="NCBI Taxonomy" id="1354303"/>
    <lineage>
        <taxon>Bacteria</taxon>
        <taxon>Pseudomonadati</taxon>
        <taxon>Pseudomonadota</taxon>
        <taxon>Gammaproteobacteria</taxon>
        <taxon>Moraxellales</taxon>
        <taxon>Moraxellaceae</taxon>
        <taxon>Psychrobacter</taxon>
    </lineage>
</organism>
<dbReference type="AlphaFoldDB" id="U4T3G9"/>
<dbReference type="Proteomes" id="UP000016761">
    <property type="component" value="Unassembled WGS sequence"/>
</dbReference>
<evidence type="ECO:0000256" key="3">
    <source>
        <dbReference type="ARBA" id="ARBA00011977"/>
    </source>
</evidence>
<dbReference type="PANTHER" id="PTHR23417:SF14">
    <property type="entry name" value="PENTACOTRIPEPTIDE-REPEAT REGION OF PRORP DOMAIN-CONTAINING PROTEIN"/>
    <property type="match status" value="1"/>
</dbReference>
<comment type="caution">
    <text evidence="8">The sequence shown here is derived from an EMBL/GenBank/DDBJ whole genome shotgun (WGS) entry which is preliminary data.</text>
</comment>
<accession>U4T3G9</accession>
<dbReference type="OrthoDB" id="9809889at2"/>
<dbReference type="GO" id="GO:0043527">
    <property type="term" value="C:tRNA methyltransferase complex"/>
    <property type="evidence" value="ECO:0007669"/>
    <property type="project" value="TreeGrafter"/>
</dbReference>
<keyword evidence="7" id="KW-0819">tRNA processing</keyword>
<dbReference type="EC" id="2.1.1.33" evidence="3"/>
<dbReference type="STRING" id="1354303.M917_2724"/>
<dbReference type="Pfam" id="PF02390">
    <property type="entry name" value="Methyltransf_4"/>
    <property type="match status" value="1"/>
</dbReference>
<evidence type="ECO:0000313" key="8">
    <source>
        <dbReference type="EMBL" id="ERL54576.1"/>
    </source>
</evidence>
<evidence type="ECO:0000256" key="5">
    <source>
        <dbReference type="ARBA" id="ARBA00022679"/>
    </source>
</evidence>
<comment type="function">
    <text evidence="2">Catalyzes the formation of N(7)-methylguanine at position 46 (m7G46) in tRNA.</text>
</comment>
<evidence type="ECO:0000256" key="4">
    <source>
        <dbReference type="ARBA" id="ARBA00022603"/>
    </source>
</evidence>
<keyword evidence="9" id="KW-1185">Reference proteome</keyword>
<evidence type="ECO:0000256" key="6">
    <source>
        <dbReference type="ARBA" id="ARBA00022691"/>
    </source>
</evidence>
<dbReference type="RefSeq" id="WP_021815335.1">
    <property type="nucleotide sequence ID" value="NZ_AUSW01000035.1"/>
</dbReference>
<dbReference type="eggNOG" id="COG0220">
    <property type="taxonomic scope" value="Bacteria"/>
</dbReference>
<dbReference type="InterPro" id="IPR003358">
    <property type="entry name" value="tRNA_(Gua-N-7)_MeTrfase_Trmb"/>
</dbReference>
<dbReference type="PATRIC" id="fig|1354303.4.peg.2682"/>
<dbReference type="InterPro" id="IPR029063">
    <property type="entry name" value="SAM-dependent_MTases_sf"/>
</dbReference>
<proteinExistence type="predicted"/>
<gene>
    <name evidence="8" type="ORF">M917_2724</name>
</gene>
<sequence>MTDNIELTHQQARAFRPDKLSPPRDFLVPNIIGENKDNVPLILEVGAGKGKHALSFAAQNADKHLIAIERTRNKFEAFAKLATMQNASNLDAIHADAIAWIVHAIAPNSVAKIFILYPNPEQHNPNQQWLNMPFFEFLLSRLQVGGEVTLVTNIEAYMDNAEQQATDTWSLPNERYQVIDDSQRTHFEVKYLARGETCWELCMQKPEGYKTRFDDWQVDAVNQKIA</sequence>
<keyword evidence="6" id="KW-0949">S-adenosyl-L-methionine</keyword>
<protein>
    <recommendedName>
        <fullName evidence="3">tRNA (guanine(46)-N(7))-methyltransferase</fullName>
        <ecNumber evidence="3">2.1.1.33</ecNumber>
    </recommendedName>
</protein>
<dbReference type="PROSITE" id="PS51625">
    <property type="entry name" value="SAM_MT_TRMB"/>
    <property type="match status" value="1"/>
</dbReference>
<comment type="catalytic activity">
    <reaction evidence="1">
        <text>guanosine(46) in tRNA + S-adenosyl-L-methionine = N(7)-methylguanosine(46) in tRNA + S-adenosyl-L-homocysteine</text>
        <dbReference type="Rhea" id="RHEA:42708"/>
        <dbReference type="Rhea" id="RHEA-COMP:10188"/>
        <dbReference type="Rhea" id="RHEA-COMP:10189"/>
        <dbReference type="ChEBI" id="CHEBI:57856"/>
        <dbReference type="ChEBI" id="CHEBI:59789"/>
        <dbReference type="ChEBI" id="CHEBI:74269"/>
        <dbReference type="ChEBI" id="CHEBI:74480"/>
        <dbReference type="EC" id="2.1.1.33"/>
    </reaction>
</comment>
<evidence type="ECO:0000256" key="7">
    <source>
        <dbReference type="ARBA" id="ARBA00022694"/>
    </source>
</evidence>
<keyword evidence="4 8" id="KW-0489">Methyltransferase</keyword>
<keyword evidence="5 8" id="KW-0808">Transferase</keyword>
<evidence type="ECO:0000256" key="1">
    <source>
        <dbReference type="ARBA" id="ARBA00000142"/>
    </source>
</evidence>
<evidence type="ECO:0000256" key="2">
    <source>
        <dbReference type="ARBA" id="ARBA00003015"/>
    </source>
</evidence>
<name>U4T3G9_9GAMM</name>
<dbReference type="EMBL" id="AUSW01000035">
    <property type="protein sequence ID" value="ERL54576.1"/>
    <property type="molecule type" value="Genomic_DNA"/>
</dbReference>
<dbReference type="SUPFAM" id="SSF53335">
    <property type="entry name" value="S-adenosyl-L-methionine-dependent methyltransferases"/>
    <property type="match status" value="1"/>
</dbReference>